<feature type="chain" id="PRO_5045222467" description="Tetratricopeptide repeat protein" evidence="5">
    <location>
        <begin position="20"/>
        <end position="502"/>
    </location>
</feature>
<dbReference type="PANTHER" id="PTHR45641">
    <property type="entry name" value="TETRATRICOPEPTIDE REPEAT PROTEIN (AFU_ORTHOLOGUE AFUA_6G03870)"/>
    <property type="match status" value="1"/>
</dbReference>
<name>A0ABW5KMD1_9SPHI</name>
<feature type="signal peptide" evidence="5">
    <location>
        <begin position="1"/>
        <end position="19"/>
    </location>
</feature>
<keyword evidence="4" id="KW-1133">Transmembrane helix</keyword>
<evidence type="ECO:0000256" key="1">
    <source>
        <dbReference type="ARBA" id="ARBA00022737"/>
    </source>
</evidence>
<keyword evidence="7" id="KW-1185">Reference proteome</keyword>
<evidence type="ECO:0008006" key="8">
    <source>
        <dbReference type="Google" id="ProtNLM"/>
    </source>
</evidence>
<keyword evidence="4" id="KW-0812">Transmembrane</keyword>
<dbReference type="RefSeq" id="WP_380905857.1">
    <property type="nucleotide sequence ID" value="NZ_JBHUEG010000012.1"/>
</dbReference>
<evidence type="ECO:0000256" key="3">
    <source>
        <dbReference type="PROSITE-ProRule" id="PRU00339"/>
    </source>
</evidence>
<gene>
    <name evidence="6" type="ORF">ACFSR5_17960</name>
</gene>
<feature type="repeat" description="TPR" evidence="3">
    <location>
        <begin position="193"/>
        <end position="226"/>
    </location>
</feature>
<dbReference type="Proteomes" id="UP001597545">
    <property type="component" value="Unassembled WGS sequence"/>
</dbReference>
<keyword evidence="2 3" id="KW-0802">TPR repeat</keyword>
<dbReference type="SUPFAM" id="SSF48452">
    <property type="entry name" value="TPR-like"/>
    <property type="match status" value="2"/>
</dbReference>
<dbReference type="SMART" id="SM00028">
    <property type="entry name" value="TPR"/>
    <property type="match status" value="3"/>
</dbReference>
<accession>A0ABW5KMD1</accession>
<dbReference type="InterPro" id="IPR016032">
    <property type="entry name" value="Sig_transdc_resp-reg_C-effctor"/>
</dbReference>
<dbReference type="Pfam" id="PF13181">
    <property type="entry name" value="TPR_8"/>
    <property type="match status" value="1"/>
</dbReference>
<dbReference type="SUPFAM" id="SSF46894">
    <property type="entry name" value="C-terminal effector domain of the bipartite response regulators"/>
    <property type="match status" value="1"/>
</dbReference>
<protein>
    <recommendedName>
        <fullName evidence="8">Tetratricopeptide repeat protein</fullName>
    </recommendedName>
</protein>
<reference evidence="7" key="1">
    <citation type="journal article" date="2019" name="Int. J. Syst. Evol. Microbiol.">
        <title>The Global Catalogue of Microorganisms (GCM) 10K type strain sequencing project: providing services to taxonomists for standard genome sequencing and annotation.</title>
        <authorList>
            <consortium name="The Broad Institute Genomics Platform"/>
            <consortium name="The Broad Institute Genome Sequencing Center for Infectious Disease"/>
            <person name="Wu L."/>
            <person name="Ma J."/>
        </authorList>
    </citation>
    <scope>NUCLEOTIDE SEQUENCE [LARGE SCALE GENOMIC DNA]</scope>
    <source>
        <strain evidence="7">KCTC 42662</strain>
    </source>
</reference>
<dbReference type="Gene3D" id="1.25.40.10">
    <property type="entry name" value="Tetratricopeptide repeat domain"/>
    <property type="match status" value="1"/>
</dbReference>
<dbReference type="EMBL" id="JBHULR010000015">
    <property type="protein sequence ID" value="MFD2549540.1"/>
    <property type="molecule type" value="Genomic_DNA"/>
</dbReference>
<evidence type="ECO:0000256" key="5">
    <source>
        <dbReference type="SAM" id="SignalP"/>
    </source>
</evidence>
<keyword evidence="4" id="KW-0472">Membrane</keyword>
<dbReference type="InterPro" id="IPR019734">
    <property type="entry name" value="TPR_rpt"/>
</dbReference>
<evidence type="ECO:0000313" key="6">
    <source>
        <dbReference type="EMBL" id="MFD2549540.1"/>
    </source>
</evidence>
<evidence type="ECO:0000313" key="7">
    <source>
        <dbReference type="Proteomes" id="UP001597545"/>
    </source>
</evidence>
<proteinExistence type="predicted"/>
<organism evidence="6 7">
    <name type="scientific">Sphingobacterium suaedae</name>
    <dbReference type="NCBI Taxonomy" id="1686402"/>
    <lineage>
        <taxon>Bacteria</taxon>
        <taxon>Pseudomonadati</taxon>
        <taxon>Bacteroidota</taxon>
        <taxon>Sphingobacteriia</taxon>
        <taxon>Sphingobacteriales</taxon>
        <taxon>Sphingobacteriaceae</taxon>
        <taxon>Sphingobacterium</taxon>
    </lineage>
</organism>
<keyword evidence="1" id="KW-0677">Repeat</keyword>
<evidence type="ECO:0000256" key="2">
    <source>
        <dbReference type="ARBA" id="ARBA00022803"/>
    </source>
</evidence>
<dbReference type="InterPro" id="IPR011990">
    <property type="entry name" value="TPR-like_helical_dom_sf"/>
</dbReference>
<sequence>MKKQVLFVLILLFTFKVSAGDRQKQEIDSLISKAREFESKGEFLSQLEIALKAIDLSNLYNSDEGRARSHFSAANALVNVGVFEEGLKHLESIEPTKYYKETILMQSEVHRVRGRAYTKLRLYKQAIREYRLQLGCIKNLTGEKQTISYLYTYGNLGTVFDHTEQLDSLQKYIELQLEVLQSFGEESAAAMFLGAYNDLGQLYIKKEDYAKAKQYLNKSLALIEKYKIPVFYNTYTFLANLEKKQGNHQKALAFHDKSLANMREVGDRNALRNTYRYLSDYFREYNLNKTKANEYELAFSRLNDSLEKENRQVIDIALNQILKSKDKESATKVSQSLTVSVTVSILLAMSVTFYVWRSRRNRKILGQKEEALQETESINRELTEQIGENKFNSLIEMAKSNNPEFLTLFTELYPQFIEALKSFDSNLRSTELEFCAMAFLNFSTKNIAEYTFVTIRAVQVRKNRLRKKFQIASDADFNSWMRGLATTSDQPEVIGSLSRRVI</sequence>
<keyword evidence="5" id="KW-0732">Signal</keyword>
<dbReference type="PROSITE" id="PS50005">
    <property type="entry name" value="TPR"/>
    <property type="match status" value="1"/>
</dbReference>
<feature type="transmembrane region" description="Helical" evidence="4">
    <location>
        <begin position="337"/>
        <end position="356"/>
    </location>
</feature>
<comment type="caution">
    <text evidence="6">The sequence shown here is derived from an EMBL/GenBank/DDBJ whole genome shotgun (WGS) entry which is preliminary data.</text>
</comment>
<dbReference type="PANTHER" id="PTHR45641:SF19">
    <property type="entry name" value="NEPHROCYSTIN-3"/>
    <property type="match status" value="1"/>
</dbReference>
<evidence type="ECO:0000256" key="4">
    <source>
        <dbReference type="SAM" id="Phobius"/>
    </source>
</evidence>